<dbReference type="PANTHER" id="PTHR37534:SF49">
    <property type="entry name" value="LYSINE BIOSYNTHESIS REGULATORY PROTEIN LYS14"/>
    <property type="match status" value="1"/>
</dbReference>
<evidence type="ECO:0000256" key="1">
    <source>
        <dbReference type="ARBA" id="ARBA00004123"/>
    </source>
</evidence>
<organism evidence="3 4">
    <name type="scientific">Petromyces alliaceus</name>
    <name type="common">Aspergillus alliaceus</name>
    <dbReference type="NCBI Taxonomy" id="209559"/>
    <lineage>
        <taxon>Eukaryota</taxon>
        <taxon>Fungi</taxon>
        <taxon>Dikarya</taxon>
        <taxon>Ascomycota</taxon>
        <taxon>Pezizomycotina</taxon>
        <taxon>Eurotiomycetes</taxon>
        <taxon>Eurotiomycetidae</taxon>
        <taxon>Eurotiales</taxon>
        <taxon>Aspergillaceae</taxon>
        <taxon>Aspergillus</taxon>
        <taxon>Aspergillus subgen. Circumdati</taxon>
    </lineage>
</organism>
<name>A0A8H6AFR3_PETAA</name>
<comment type="caution">
    <text evidence="3">The sequence shown here is derived from an EMBL/GenBank/DDBJ whole genome shotgun (WGS) entry which is preliminary data.</text>
</comment>
<dbReference type="InterPro" id="IPR021858">
    <property type="entry name" value="Fun_TF"/>
</dbReference>
<proteinExistence type="predicted"/>
<dbReference type="AlphaFoldDB" id="A0A8H6AFR3"/>
<reference evidence="3 4" key="1">
    <citation type="submission" date="2019-04" db="EMBL/GenBank/DDBJ databases">
        <title>Aspergillus burnettii sp. nov., novel species from soil in southeast Queensland.</title>
        <authorList>
            <person name="Gilchrist C.L.M."/>
            <person name="Pitt J.I."/>
            <person name="Lange L."/>
            <person name="Lacey H.J."/>
            <person name="Vuong D."/>
            <person name="Midgley D.J."/>
            <person name="Greenfield P."/>
            <person name="Bradbury M."/>
            <person name="Lacey E."/>
            <person name="Busk P.K."/>
            <person name="Pilgaard B."/>
            <person name="Chooi Y.H."/>
            <person name="Piggott A.M."/>
        </authorList>
    </citation>
    <scope>NUCLEOTIDE SEQUENCE [LARGE SCALE GENOMIC DNA]</scope>
    <source>
        <strain evidence="3 4">FRR 5400</strain>
    </source>
</reference>
<dbReference type="GO" id="GO:0000976">
    <property type="term" value="F:transcription cis-regulatory region binding"/>
    <property type="evidence" value="ECO:0007669"/>
    <property type="project" value="TreeGrafter"/>
</dbReference>
<comment type="subcellular location">
    <subcellularLocation>
        <location evidence="1">Nucleus</location>
    </subcellularLocation>
</comment>
<gene>
    <name evidence="3" type="ORF">ETB97_003058</name>
</gene>
<protein>
    <submittedName>
        <fullName evidence="3">Uncharacterized protein</fullName>
    </submittedName>
</protein>
<keyword evidence="2" id="KW-0539">Nucleus</keyword>
<dbReference type="GO" id="GO:0003700">
    <property type="term" value="F:DNA-binding transcription factor activity"/>
    <property type="evidence" value="ECO:0007669"/>
    <property type="project" value="TreeGrafter"/>
</dbReference>
<dbReference type="PANTHER" id="PTHR37534">
    <property type="entry name" value="TRANSCRIPTIONAL ACTIVATOR PROTEIN UGA3"/>
    <property type="match status" value="1"/>
</dbReference>
<dbReference type="GO" id="GO:0045944">
    <property type="term" value="P:positive regulation of transcription by RNA polymerase II"/>
    <property type="evidence" value="ECO:0007669"/>
    <property type="project" value="TreeGrafter"/>
</dbReference>
<dbReference type="Proteomes" id="UP000541154">
    <property type="component" value="Unassembled WGS sequence"/>
</dbReference>
<evidence type="ECO:0000313" key="3">
    <source>
        <dbReference type="EMBL" id="KAF5865640.1"/>
    </source>
</evidence>
<evidence type="ECO:0000256" key="2">
    <source>
        <dbReference type="ARBA" id="ARBA00023242"/>
    </source>
</evidence>
<accession>A0A8H6AFR3</accession>
<dbReference type="Pfam" id="PF11951">
    <property type="entry name" value="Fungal_trans_2"/>
    <property type="match status" value="1"/>
</dbReference>
<dbReference type="EMBL" id="SPNV01000017">
    <property type="protein sequence ID" value="KAF5865640.1"/>
    <property type="molecule type" value="Genomic_DNA"/>
</dbReference>
<sequence>MIWVFDHSNGHILSADVFEQEANTFPSLSQTMMALSALSLARQGSDLNMVAMNRTHQDYPLSQNVLHRSEDLLSDGVFLTQFLLLVYEIMAAKLNEPVLWSHHISRLLEITLLRQSAIGVERYPFLIWWVCNIDMYALFSGAGTGEYVRTVIESDLLPGPESILSSIASSGPGAIDSLELNIFTFMLRLYKDVFSLAVRLALKISEMKNLSSTYTQTPTGLQQQAAELYGELKRLWESPDVLFWNENRSRLSKKLQNILEQAHLLFHTSLLFYFTSMWPRQNIGLEVFPERKVHHHATMVLQHAESMICKSQGNHFMTFPLFLAGAAAGSSDLKVKAWELLSNLEECEIGYNVSTTCYILQLVYERQMQQSRNGGASFLEVDWVELLAERGYRLVSFL</sequence>
<evidence type="ECO:0000313" key="4">
    <source>
        <dbReference type="Proteomes" id="UP000541154"/>
    </source>
</evidence>
<dbReference type="GO" id="GO:0005634">
    <property type="term" value="C:nucleus"/>
    <property type="evidence" value="ECO:0007669"/>
    <property type="project" value="UniProtKB-SubCell"/>
</dbReference>
<keyword evidence="4" id="KW-1185">Reference proteome</keyword>